<dbReference type="PANTHER" id="PTHR48111:SF47">
    <property type="entry name" value="TRANSCRIPTIONAL REGULATORY PROTEIN RSTA"/>
    <property type="match status" value="1"/>
</dbReference>
<sequence>MSNIQTIMLVEDDDKLASLLHDYLSNFGFDVVVVHSGIDAVEKILSIQPSLVVLDLMLPGLDGLSVCRKVRSQFSGRILMLTASGDDMDQVAALEIGADDFVQKPIQPRVLLARIKNLLRRDQGSTEATTSAELNQAIRSDKEKAFGSLWLNESLQRCKLNDELVPLTPSEFLLLWHLVKHAEQVLSREELLQSLRNIEYDGLDRSVDNKIAQIRKKLKDDANRPQGVITVRGKGYMFVPDYW</sequence>
<protein>
    <submittedName>
        <fullName evidence="6">Response regulator</fullName>
    </submittedName>
</protein>
<dbReference type="InterPro" id="IPR016032">
    <property type="entry name" value="Sig_transdc_resp-reg_C-effctor"/>
</dbReference>
<feature type="domain" description="Response regulatory" evidence="4">
    <location>
        <begin position="6"/>
        <end position="119"/>
    </location>
</feature>
<feature type="DNA-binding region" description="OmpR/PhoB-type" evidence="3">
    <location>
        <begin position="141"/>
        <end position="240"/>
    </location>
</feature>
<dbReference type="Pfam" id="PF00486">
    <property type="entry name" value="Trans_reg_C"/>
    <property type="match status" value="1"/>
</dbReference>
<dbReference type="InterPro" id="IPR036388">
    <property type="entry name" value="WH-like_DNA-bd_sf"/>
</dbReference>
<dbReference type="PROSITE" id="PS51755">
    <property type="entry name" value="OMPR_PHOB"/>
    <property type="match status" value="1"/>
</dbReference>
<keyword evidence="7" id="KW-1185">Reference proteome</keyword>
<dbReference type="InterPro" id="IPR011006">
    <property type="entry name" value="CheY-like_superfamily"/>
</dbReference>
<dbReference type="InterPro" id="IPR001789">
    <property type="entry name" value="Sig_transdc_resp-reg_receiver"/>
</dbReference>
<evidence type="ECO:0000313" key="7">
    <source>
        <dbReference type="Proteomes" id="UP001620262"/>
    </source>
</evidence>
<dbReference type="Gene3D" id="3.40.50.2300">
    <property type="match status" value="1"/>
</dbReference>
<evidence type="ECO:0000256" key="3">
    <source>
        <dbReference type="PROSITE-ProRule" id="PRU01091"/>
    </source>
</evidence>
<feature type="domain" description="OmpR/PhoB-type" evidence="5">
    <location>
        <begin position="141"/>
        <end position="240"/>
    </location>
</feature>
<dbReference type="Proteomes" id="UP001620262">
    <property type="component" value="Unassembled WGS sequence"/>
</dbReference>
<dbReference type="CDD" id="cd00383">
    <property type="entry name" value="trans_reg_C"/>
    <property type="match status" value="1"/>
</dbReference>
<feature type="modified residue" description="4-aspartylphosphate" evidence="2">
    <location>
        <position position="55"/>
    </location>
</feature>
<reference evidence="6 7" key="1">
    <citation type="submission" date="2024-11" db="EMBL/GenBank/DDBJ databases">
        <title>The Natural Products Discovery Center: Release of the First 8490 Sequenced Strains for Exploring Actinobacteria Biosynthetic Diversity.</title>
        <authorList>
            <person name="Kalkreuter E."/>
            <person name="Kautsar S.A."/>
            <person name="Yang D."/>
            <person name="Bader C.D."/>
            <person name="Teijaro C.N."/>
            <person name="Fluegel L."/>
            <person name="Davis C.M."/>
            <person name="Simpson J.R."/>
            <person name="Lauterbach L."/>
            <person name="Steele A.D."/>
            <person name="Gui C."/>
            <person name="Meng S."/>
            <person name="Li G."/>
            <person name="Viehrig K."/>
            <person name="Ye F."/>
            <person name="Su P."/>
            <person name="Kiefer A.F."/>
            <person name="Nichols A."/>
            <person name="Cepeda A.J."/>
            <person name="Yan W."/>
            <person name="Fan B."/>
            <person name="Jiang Y."/>
            <person name="Adhikari A."/>
            <person name="Zheng C.-J."/>
            <person name="Schuster L."/>
            <person name="Cowan T.M."/>
            <person name="Smanski M.J."/>
            <person name="Chevrette M.G."/>
            <person name="De Carvalho L.P.S."/>
            <person name="Shen B."/>
        </authorList>
    </citation>
    <scope>NUCLEOTIDE SEQUENCE [LARGE SCALE GENOMIC DNA]</scope>
    <source>
        <strain evidence="6 7">NPDC078403</strain>
    </source>
</reference>
<accession>A0ABW8KX43</accession>
<dbReference type="PROSITE" id="PS50110">
    <property type="entry name" value="RESPONSE_REGULATORY"/>
    <property type="match status" value="1"/>
</dbReference>
<dbReference type="InterPro" id="IPR039420">
    <property type="entry name" value="WalR-like"/>
</dbReference>
<dbReference type="RefSeq" id="WP_404675406.1">
    <property type="nucleotide sequence ID" value="NZ_JBJDOT010000012.1"/>
</dbReference>
<dbReference type="PANTHER" id="PTHR48111">
    <property type="entry name" value="REGULATOR OF RPOS"/>
    <property type="match status" value="1"/>
</dbReference>
<dbReference type="InterPro" id="IPR001867">
    <property type="entry name" value="OmpR/PhoB-type_DNA-bd"/>
</dbReference>
<dbReference type="Gene3D" id="6.10.250.690">
    <property type="match status" value="1"/>
</dbReference>
<gene>
    <name evidence="6" type="ORF">ACI2JU_10790</name>
</gene>
<dbReference type="SMART" id="SM00448">
    <property type="entry name" value="REC"/>
    <property type="match status" value="1"/>
</dbReference>
<dbReference type="SMART" id="SM00862">
    <property type="entry name" value="Trans_reg_C"/>
    <property type="match status" value="1"/>
</dbReference>
<keyword evidence="2" id="KW-0597">Phosphoprotein</keyword>
<evidence type="ECO:0000256" key="2">
    <source>
        <dbReference type="PROSITE-ProRule" id="PRU00169"/>
    </source>
</evidence>
<evidence type="ECO:0000256" key="1">
    <source>
        <dbReference type="ARBA" id="ARBA00023125"/>
    </source>
</evidence>
<dbReference type="EMBL" id="JBJDOT010000012">
    <property type="protein sequence ID" value="MFK3864363.1"/>
    <property type="molecule type" value="Genomic_DNA"/>
</dbReference>
<dbReference type="Pfam" id="PF00072">
    <property type="entry name" value="Response_reg"/>
    <property type="match status" value="1"/>
</dbReference>
<name>A0ABW8KX43_9GAMM</name>
<dbReference type="SUPFAM" id="SSF46894">
    <property type="entry name" value="C-terminal effector domain of the bipartite response regulators"/>
    <property type="match status" value="1"/>
</dbReference>
<organism evidence="6 7">
    <name type="scientific">Pseudoalteromonas rhizosphaerae</name>
    <dbReference type="NCBI Taxonomy" id="2518973"/>
    <lineage>
        <taxon>Bacteria</taxon>
        <taxon>Pseudomonadati</taxon>
        <taxon>Pseudomonadota</taxon>
        <taxon>Gammaproteobacteria</taxon>
        <taxon>Alteromonadales</taxon>
        <taxon>Pseudoalteromonadaceae</taxon>
        <taxon>Pseudoalteromonas</taxon>
    </lineage>
</organism>
<evidence type="ECO:0000259" key="5">
    <source>
        <dbReference type="PROSITE" id="PS51755"/>
    </source>
</evidence>
<dbReference type="SUPFAM" id="SSF52172">
    <property type="entry name" value="CheY-like"/>
    <property type="match status" value="1"/>
</dbReference>
<comment type="caution">
    <text evidence="6">The sequence shown here is derived from an EMBL/GenBank/DDBJ whole genome shotgun (WGS) entry which is preliminary data.</text>
</comment>
<keyword evidence="1 3" id="KW-0238">DNA-binding</keyword>
<proteinExistence type="predicted"/>
<evidence type="ECO:0000313" key="6">
    <source>
        <dbReference type="EMBL" id="MFK3864363.1"/>
    </source>
</evidence>
<evidence type="ECO:0000259" key="4">
    <source>
        <dbReference type="PROSITE" id="PS50110"/>
    </source>
</evidence>
<dbReference type="Gene3D" id="1.10.10.10">
    <property type="entry name" value="Winged helix-like DNA-binding domain superfamily/Winged helix DNA-binding domain"/>
    <property type="match status" value="1"/>
</dbReference>